<dbReference type="Gene3D" id="1.10.150.910">
    <property type="match status" value="1"/>
</dbReference>
<dbReference type="Pfam" id="PF03178">
    <property type="entry name" value="CPSF_A"/>
    <property type="match status" value="1"/>
</dbReference>
<keyword evidence="4" id="KW-0539">Nucleus</keyword>
<reference evidence="9 10" key="1">
    <citation type="submission" date="2015-04" db="EMBL/GenBank/DDBJ databases">
        <title>Complete genome sequence of Schizopora paradoxa KUC8140, a cosmopolitan wood degrader in East Asia.</title>
        <authorList>
            <consortium name="DOE Joint Genome Institute"/>
            <person name="Min B."/>
            <person name="Park H."/>
            <person name="Jang Y."/>
            <person name="Kim J.-J."/>
            <person name="Kim K.H."/>
            <person name="Pangilinan J."/>
            <person name="Lipzen A."/>
            <person name="Riley R."/>
            <person name="Grigoriev I.V."/>
            <person name="Spatafora J.W."/>
            <person name="Choi I.-G."/>
        </authorList>
    </citation>
    <scope>NUCLEOTIDE SEQUENCE [LARGE SCALE GENOMIC DNA]</scope>
    <source>
        <strain evidence="9 10">KUC8140</strain>
    </source>
</reference>
<evidence type="ECO:0000259" key="6">
    <source>
        <dbReference type="Pfam" id="PF03178"/>
    </source>
</evidence>
<evidence type="ECO:0000256" key="4">
    <source>
        <dbReference type="ARBA" id="ARBA00023242"/>
    </source>
</evidence>
<dbReference type="PANTHER" id="PTHR10644">
    <property type="entry name" value="DNA REPAIR/RNA PROCESSING CPSF FAMILY"/>
    <property type="match status" value="1"/>
</dbReference>
<evidence type="ECO:0000313" key="9">
    <source>
        <dbReference type="EMBL" id="KLO09211.1"/>
    </source>
</evidence>
<evidence type="ECO:0000256" key="1">
    <source>
        <dbReference type="ARBA" id="ARBA00004123"/>
    </source>
</evidence>
<dbReference type="InterPro" id="IPR011047">
    <property type="entry name" value="Quinoprotein_ADH-like_sf"/>
</dbReference>
<feature type="domain" description="RSE1/DDB1/CPSF1 C-terminal" evidence="6">
    <location>
        <begin position="1020"/>
        <end position="1348"/>
    </location>
</feature>
<accession>A0A0H2RWL1</accession>
<evidence type="ECO:0000256" key="5">
    <source>
        <dbReference type="SAM" id="MobiDB-lite"/>
    </source>
</evidence>
<dbReference type="InParanoid" id="A0A0H2RWL1"/>
<organism evidence="9 10">
    <name type="scientific">Schizopora paradoxa</name>
    <dbReference type="NCBI Taxonomy" id="27342"/>
    <lineage>
        <taxon>Eukaryota</taxon>
        <taxon>Fungi</taxon>
        <taxon>Dikarya</taxon>
        <taxon>Basidiomycota</taxon>
        <taxon>Agaricomycotina</taxon>
        <taxon>Agaricomycetes</taxon>
        <taxon>Hymenochaetales</taxon>
        <taxon>Schizoporaceae</taxon>
        <taxon>Schizopora</taxon>
    </lineage>
</organism>
<proteinExistence type="inferred from homology"/>
<dbReference type="EMBL" id="KQ086063">
    <property type="protein sequence ID" value="KLO09211.1"/>
    <property type="molecule type" value="Genomic_DNA"/>
</dbReference>
<dbReference type="Pfam" id="PF23726">
    <property type="entry name" value="Beta-prop_RSE1_2nd"/>
    <property type="match status" value="1"/>
</dbReference>
<evidence type="ECO:0000256" key="2">
    <source>
        <dbReference type="ARBA" id="ARBA00007453"/>
    </source>
</evidence>
<dbReference type="Proteomes" id="UP000053477">
    <property type="component" value="Unassembled WGS sequence"/>
</dbReference>
<gene>
    <name evidence="9" type="ORF">SCHPADRAFT_943828</name>
</gene>
<dbReference type="STRING" id="27342.A0A0H2RWL1"/>
<feature type="domain" description="RSE1/DDB1/CPSF1 second beta-propeller" evidence="8">
    <location>
        <begin position="541"/>
        <end position="932"/>
    </location>
</feature>
<comment type="subcellular location">
    <subcellularLocation>
        <location evidence="1">Nucleus</location>
    </subcellularLocation>
</comment>
<evidence type="ECO:0000259" key="8">
    <source>
        <dbReference type="Pfam" id="PF23726"/>
    </source>
</evidence>
<dbReference type="InterPro" id="IPR050358">
    <property type="entry name" value="RSE1/DDB1/CFT1"/>
</dbReference>
<dbReference type="FunCoup" id="A0A0H2RWL1">
    <property type="interactions" value="723"/>
</dbReference>
<comment type="similarity">
    <text evidence="2">Belongs to the DDB1 family.</text>
</comment>
<evidence type="ECO:0000313" key="10">
    <source>
        <dbReference type="Proteomes" id="UP000053477"/>
    </source>
</evidence>
<dbReference type="GO" id="GO:0003676">
    <property type="term" value="F:nucleic acid binding"/>
    <property type="evidence" value="ECO:0007669"/>
    <property type="project" value="InterPro"/>
</dbReference>
<sequence length="1381" mass="151744">MFALRRELVSPSGVEYATSLKLIPSTIFRSHPSNGDAPQAIANLVVARSNTLRIYEIQEEDSLAFASSSGKDNWPKAKKDTEAVEGEAEIEGEGFVNLGLVKSAPTTITSSTTLRFYLVREHRLHGIVTGLASVKLSTSLEDNLDRLLVSFKDAKIALLEWSSEVHDLIPVSIHTYERAPQMSSFDPKQYREIPYEPSFLLDLASEVDTRIRDVVDYTFLPGYINPTVAVLFQNPQTWAGRLKEHQDTAHLFIFTLDLVTRKYPVITAVENLPHDSMSIHPCDPSLGGLIVLTPNSIIYVDQASRKTALPVNGWAQRISDMAMQSLHPDELERDLSLEGASASFVDEKTFFIVLKDGTVYPVEIIMEGRLVSRLSMGAALAQTTIPTTMTSVSVDDRRFLFVGSTVGASVLLKAFRTEEEIPEGEKKDDAPAAVVDAAPTIDFDDEDDIYGDIKTSQSGPGQLSNGQSGAVERRSVLHLSMCDSLPAHGPVSDMAFALTRNGDKPIAELITATGYGRLGGFTLFQKDLPTRLKKKVHVVGGARGVWSLPIRQSTRSGGASSRPHASVQQEMDTVLVSTDANPSPGLTRFAARTSRGDSVSITTRRTETTISAAPFFQRTAILHVTSDMIRVLEPDCSERQCIKDMDGVIKRPKIRYCNISDPFVLIIREDESLGLFVGNSETGRIRRKDMTAMGEKVSRYSAGCFFMDQSGVLEAQSNPSADASEKAESVAKSKTSTASLEATVDPQRGSQWLILCRPQGVIEIWTLPKLSIVFSSSLITDLPPIISDTFDPPALSLPDETPRAAQELDIDQIQMAPLGDTHPQPHLMVLLRCGQFAVYQAIPDDKMIWPDSSSRSSSLSLKFSKVMSRAFEPRKEVTEKSTLSEQRRILRTLVPFTTSPSADCSISGVFFTGDQPCWIFASSKDGVRIHTCGYAVGDFFLYTDEGPCLLEWMPGINIGTSMPSKSVTTGKHYTNVTFNAPTGLIVAASSLPGRFGLYDEEGNSAWERDAANVNYPFAEASSLELYTPDFSCVVDGYEFMPNEFVNALECIPLETQSTESGSKEYVVVGTTINRGEDLAVKGATYIFEIVEVVANPEDPPSCNFKLRLLCRDDAKGPVTAVCGLNGYLVSTMGQKLFVRAFDLDERLVGVAFLDVGLYVTSIRTIKNLLLIGDVAKSVWFVAFQEDPFKLVIIAKDVQHRCVTSADFLFSAEGQFYIALGDEDGVLRLLEYEPTDPESRNGQFLLCRSEFHGQVDSRCTALVARRVKGDEGSIPQAKLISGASDGSMYSLTPIDEITQKRLELLQGQLTRSIQHVAGLNPKAFRMVRNDLVSKPLSKLILDGNLLSHFPELSISRQKEITRQIGTDRADVLRDWASLSGPW</sequence>
<dbReference type="SUPFAM" id="SSF50998">
    <property type="entry name" value="Quinoprotein alcohol dehydrogenase-like"/>
    <property type="match status" value="1"/>
</dbReference>
<dbReference type="Pfam" id="PF10433">
    <property type="entry name" value="Beta-prop_RSE1_1st"/>
    <property type="match status" value="1"/>
</dbReference>
<evidence type="ECO:0000256" key="3">
    <source>
        <dbReference type="ARBA" id="ARBA00014577"/>
    </source>
</evidence>
<name>A0A0H2RWL1_9AGAM</name>
<keyword evidence="10" id="KW-1185">Reference proteome</keyword>
<dbReference type="InterPro" id="IPR004871">
    <property type="entry name" value="RSE1/DDB1/CPSF1_C"/>
</dbReference>
<feature type="region of interest" description="Disordered" evidence="5">
    <location>
        <begin position="716"/>
        <end position="741"/>
    </location>
</feature>
<dbReference type="InterPro" id="IPR018846">
    <property type="entry name" value="Beta-prop_RSE1/DDB1/CPSF1_1st"/>
</dbReference>
<evidence type="ECO:0000259" key="7">
    <source>
        <dbReference type="Pfam" id="PF10433"/>
    </source>
</evidence>
<dbReference type="GO" id="GO:0005634">
    <property type="term" value="C:nucleus"/>
    <property type="evidence" value="ECO:0007669"/>
    <property type="project" value="UniProtKB-SubCell"/>
</dbReference>
<dbReference type="OrthoDB" id="6109at2759"/>
<protein>
    <recommendedName>
        <fullName evidence="3">DNA damage-binding protein 1</fullName>
    </recommendedName>
</protein>
<dbReference type="Gene3D" id="2.130.10.10">
    <property type="entry name" value="YVTN repeat-like/Quinoprotein amine dehydrogenase"/>
    <property type="match status" value="3"/>
</dbReference>
<feature type="domain" description="RSE1/DDB1/CPSF1 first beta-propeller" evidence="7">
    <location>
        <begin position="213"/>
        <end position="413"/>
    </location>
</feature>
<dbReference type="InterPro" id="IPR058543">
    <property type="entry name" value="Beta-prop_RSE1/DDB1/CPSF1_2nd"/>
</dbReference>
<dbReference type="InterPro" id="IPR015943">
    <property type="entry name" value="WD40/YVTN_repeat-like_dom_sf"/>
</dbReference>